<dbReference type="KEGG" id="nta:107826175"/>
<dbReference type="PaxDb" id="4097-A0A1S4D5F9"/>
<dbReference type="OrthoDB" id="1306056at2759"/>
<dbReference type="GO" id="GO:0003676">
    <property type="term" value="F:nucleic acid binding"/>
    <property type="evidence" value="ECO:0007669"/>
    <property type="project" value="InterPro"/>
</dbReference>
<reference evidence="2" key="1">
    <citation type="submission" date="2025-08" db="UniProtKB">
        <authorList>
            <consortium name="RefSeq"/>
        </authorList>
    </citation>
    <scope>IDENTIFICATION</scope>
</reference>
<dbReference type="GO" id="GO:0004523">
    <property type="term" value="F:RNA-DNA hybrid ribonuclease activity"/>
    <property type="evidence" value="ECO:0007669"/>
    <property type="project" value="InterPro"/>
</dbReference>
<dbReference type="PANTHER" id="PTHR47723:SF23">
    <property type="entry name" value="REVERSE TRANSCRIPTASE-LIKE PROTEIN"/>
    <property type="match status" value="1"/>
</dbReference>
<protein>
    <recommendedName>
        <fullName evidence="1">RNase H type-1 domain-containing protein</fullName>
    </recommendedName>
</protein>
<sequence>MPTGEAIPVTTANPFNALEGALSTEFRLNFRSLLDYNSPALVVLLETHCQTHQSVKDDFNFDGMIEMAATGHSGGIAILWLANALDVHPVATTTQEIHCHVQVAEYYFLTNQSSKKRSKSPIYIKWHPPDYMYYKLNIDGSCCPALCTYGIGGVIRNHKSNWIIGFAGSVKEGTSIQIELLALLKDLQIAIQQRLLPIIIETDAQAIIGMLKSPAMSFINIINDCRSLLRLLDSPSVQVIYREQNCVADKLAKYGATHVQEQCLLFGTPPPFVMSCYEQDHQGYTISLWIIWFS</sequence>
<dbReference type="InterPro" id="IPR012337">
    <property type="entry name" value="RNaseH-like_sf"/>
</dbReference>
<dbReference type="PANTHER" id="PTHR47723">
    <property type="entry name" value="OS05G0353850 PROTEIN"/>
    <property type="match status" value="1"/>
</dbReference>
<accession>A0A1S4D5F9</accession>
<dbReference type="CDD" id="cd06222">
    <property type="entry name" value="RNase_H_like"/>
    <property type="match status" value="1"/>
</dbReference>
<dbReference type="InterPro" id="IPR036397">
    <property type="entry name" value="RNaseH_sf"/>
</dbReference>
<proteinExistence type="predicted"/>
<dbReference type="InterPro" id="IPR053151">
    <property type="entry name" value="RNase_H-like"/>
</dbReference>
<evidence type="ECO:0000313" key="2">
    <source>
        <dbReference type="RefSeq" id="XP_016508616.1"/>
    </source>
</evidence>
<dbReference type="SUPFAM" id="SSF53098">
    <property type="entry name" value="Ribonuclease H-like"/>
    <property type="match status" value="1"/>
</dbReference>
<feature type="domain" description="RNase H type-1" evidence="1">
    <location>
        <begin position="150"/>
        <end position="254"/>
    </location>
</feature>
<dbReference type="Gene3D" id="3.30.420.10">
    <property type="entry name" value="Ribonuclease H-like superfamily/Ribonuclease H"/>
    <property type="match status" value="1"/>
</dbReference>
<organism evidence="2">
    <name type="scientific">Nicotiana tabacum</name>
    <name type="common">Common tobacco</name>
    <dbReference type="NCBI Taxonomy" id="4097"/>
    <lineage>
        <taxon>Eukaryota</taxon>
        <taxon>Viridiplantae</taxon>
        <taxon>Streptophyta</taxon>
        <taxon>Embryophyta</taxon>
        <taxon>Tracheophyta</taxon>
        <taxon>Spermatophyta</taxon>
        <taxon>Magnoliopsida</taxon>
        <taxon>eudicotyledons</taxon>
        <taxon>Gunneridae</taxon>
        <taxon>Pentapetalae</taxon>
        <taxon>asterids</taxon>
        <taxon>lamiids</taxon>
        <taxon>Solanales</taxon>
        <taxon>Solanaceae</taxon>
        <taxon>Nicotianoideae</taxon>
        <taxon>Nicotianeae</taxon>
        <taxon>Nicotiana</taxon>
    </lineage>
</organism>
<name>A0A1S4D5F9_TOBAC</name>
<gene>
    <name evidence="2" type="primary">LOC107826175</name>
</gene>
<dbReference type="AlphaFoldDB" id="A0A1S4D5F9"/>
<dbReference type="OMA" id="VPICINS"/>
<evidence type="ECO:0000259" key="1">
    <source>
        <dbReference type="Pfam" id="PF13456"/>
    </source>
</evidence>
<dbReference type="RefSeq" id="XP_016508616.1">
    <property type="nucleotide sequence ID" value="XM_016653130.1"/>
</dbReference>
<dbReference type="InterPro" id="IPR044730">
    <property type="entry name" value="RNase_H-like_dom_plant"/>
</dbReference>
<dbReference type="Pfam" id="PF13456">
    <property type="entry name" value="RVT_3"/>
    <property type="match status" value="1"/>
</dbReference>
<dbReference type="InterPro" id="IPR002156">
    <property type="entry name" value="RNaseH_domain"/>
</dbReference>